<evidence type="ECO:0000313" key="3">
    <source>
        <dbReference type="Proteomes" id="UP001497512"/>
    </source>
</evidence>
<feature type="region of interest" description="Disordered" evidence="1">
    <location>
        <begin position="36"/>
        <end position="162"/>
    </location>
</feature>
<evidence type="ECO:0000313" key="2">
    <source>
        <dbReference type="EMBL" id="CAK9224029.1"/>
    </source>
</evidence>
<protein>
    <submittedName>
        <fullName evidence="2">Uncharacterized protein</fullName>
    </submittedName>
</protein>
<proteinExistence type="predicted"/>
<feature type="compositionally biased region" description="Basic and acidic residues" evidence="1">
    <location>
        <begin position="95"/>
        <end position="106"/>
    </location>
</feature>
<keyword evidence="3" id="KW-1185">Reference proteome</keyword>
<dbReference type="Proteomes" id="UP001497512">
    <property type="component" value="Chromosome 4"/>
</dbReference>
<feature type="compositionally biased region" description="Basic and acidic residues" evidence="1">
    <location>
        <begin position="132"/>
        <end position="147"/>
    </location>
</feature>
<organism evidence="2 3">
    <name type="scientific">Sphagnum troendelagicum</name>
    <dbReference type="NCBI Taxonomy" id="128251"/>
    <lineage>
        <taxon>Eukaryota</taxon>
        <taxon>Viridiplantae</taxon>
        <taxon>Streptophyta</taxon>
        <taxon>Embryophyta</taxon>
        <taxon>Bryophyta</taxon>
        <taxon>Sphagnophytina</taxon>
        <taxon>Sphagnopsida</taxon>
        <taxon>Sphagnales</taxon>
        <taxon>Sphagnaceae</taxon>
        <taxon>Sphagnum</taxon>
    </lineage>
</organism>
<name>A0ABP0UMK9_9BRYO</name>
<accession>A0ABP0UMK9</accession>
<feature type="compositionally biased region" description="Polar residues" evidence="1">
    <location>
        <begin position="148"/>
        <end position="162"/>
    </location>
</feature>
<evidence type="ECO:0000256" key="1">
    <source>
        <dbReference type="SAM" id="MobiDB-lite"/>
    </source>
</evidence>
<dbReference type="EMBL" id="OZ019896">
    <property type="protein sequence ID" value="CAK9224029.1"/>
    <property type="molecule type" value="Genomic_DNA"/>
</dbReference>
<sequence length="187" mass="20422">MNECRLIADIIQEAGQCDRQELDKPEKGKRIFNEASAHLISSCEGTPPSRNRPALPEQDPDHHSLKESTCPPGGARPGERNSADRTSTLSVALEDQTKQLKRRGEGRSSQTRSDGRKDNSNSQRTLLSEAPEEGKAQSDWRPTERPASKNQSLHVPQNPSPLLSCSEILSEVIRKGPGPAVPSAEAK</sequence>
<reference evidence="2" key="1">
    <citation type="submission" date="2024-02" db="EMBL/GenBank/DDBJ databases">
        <authorList>
            <consortium name="ELIXIR-Norway"/>
            <consortium name="Elixir Norway"/>
        </authorList>
    </citation>
    <scope>NUCLEOTIDE SEQUENCE</scope>
</reference>
<gene>
    <name evidence="2" type="ORF">CSSPTR1EN2_LOCUS17127</name>
</gene>